<dbReference type="Proteomes" id="UP001055439">
    <property type="component" value="Chromosome 8"/>
</dbReference>
<sequence length="67" mass="7695">MAFGRRAQSRSSLPQKSLGLCITELKKPAPPLLAVELFSLSYVDEKHLPLEQYRHLLCLKRIQKPHI</sequence>
<gene>
    <name evidence="1" type="ORF">MUK42_07296</name>
</gene>
<evidence type="ECO:0000313" key="1">
    <source>
        <dbReference type="EMBL" id="URE34001.1"/>
    </source>
</evidence>
<dbReference type="AlphaFoldDB" id="A0A9E7HGC4"/>
<keyword evidence="2" id="KW-1185">Reference proteome</keyword>
<organism evidence="1 2">
    <name type="scientific">Musa troglodytarum</name>
    <name type="common">fe'i banana</name>
    <dbReference type="NCBI Taxonomy" id="320322"/>
    <lineage>
        <taxon>Eukaryota</taxon>
        <taxon>Viridiplantae</taxon>
        <taxon>Streptophyta</taxon>
        <taxon>Embryophyta</taxon>
        <taxon>Tracheophyta</taxon>
        <taxon>Spermatophyta</taxon>
        <taxon>Magnoliopsida</taxon>
        <taxon>Liliopsida</taxon>
        <taxon>Zingiberales</taxon>
        <taxon>Musaceae</taxon>
        <taxon>Musa</taxon>
    </lineage>
</organism>
<accession>A0A9E7HGC4</accession>
<dbReference type="EMBL" id="CP097510">
    <property type="protein sequence ID" value="URE34001.1"/>
    <property type="molecule type" value="Genomic_DNA"/>
</dbReference>
<name>A0A9E7HGC4_9LILI</name>
<evidence type="ECO:0000313" key="2">
    <source>
        <dbReference type="Proteomes" id="UP001055439"/>
    </source>
</evidence>
<protein>
    <submittedName>
        <fullName evidence="1">Uncharacterized protein</fullName>
    </submittedName>
</protein>
<proteinExistence type="predicted"/>
<reference evidence="1" key="1">
    <citation type="submission" date="2022-05" db="EMBL/GenBank/DDBJ databases">
        <title>The Musa troglodytarum L. genome provides insights into the mechanism of non-climacteric behaviour and enrichment of carotenoids.</title>
        <authorList>
            <person name="Wang J."/>
        </authorList>
    </citation>
    <scope>NUCLEOTIDE SEQUENCE</scope>
    <source>
        <tissue evidence="1">Leaf</tissue>
    </source>
</reference>